<keyword evidence="4" id="KW-1185">Reference proteome</keyword>
<sequence>MRYVQAVTILTGLLIISVPAEAKTIEVTVEKLAFSPQNIEANVGDVIEWNNKDPMQHTATVKGGWDILLPPRKVTRQVLKSPEAVKFYCRFHPDMIGKLTVQP</sequence>
<protein>
    <submittedName>
        <fullName evidence="3">Amicyanin</fullName>
    </submittedName>
</protein>
<evidence type="ECO:0000259" key="2">
    <source>
        <dbReference type="Pfam" id="PF13473"/>
    </source>
</evidence>
<evidence type="ECO:0000313" key="4">
    <source>
        <dbReference type="Proteomes" id="UP000182985"/>
    </source>
</evidence>
<dbReference type="RefSeq" id="WP_071633119.1">
    <property type="nucleotide sequence ID" value="NZ_MOEC01000022.1"/>
</dbReference>
<dbReference type="InterPro" id="IPR028096">
    <property type="entry name" value="EfeO_Cupredoxin"/>
</dbReference>
<dbReference type="EMBL" id="MOEC01000022">
    <property type="protein sequence ID" value="OIS91873.1"/>
    <property type="molecule type" value="Genomic_DNA"/>
</dbReference>
<keyword evidence="1" id="KW-0732">Signal</keyword>
<dbReference type="Pfam" id="PF13473">
    <property type="entry name" value="Cupredoxin_1"/>
    <property type="match status" value="1"/>
</dbReference>
<reference evidence="3 4" key="1">
    <citation type="submission" date="2016-10" db="EMBL/GenBank/DDBJ databases">
        <title>The Draft Genome Sequence of the Potato Rhizosphere Bacteria Ochrobactrum sp. IPA7.2.</title>
        <authorList>
            <person name="Gogoleva N.E."/>
            <person name="Khlopko Y.A."/>
            <person name="Burygin G.L."/>
            <person name="Plotnikov A.O."/>
        </authorList>
    </citation>
    <scope>NUCLEOTIDE SEQUENCE [LARGE SCALE GENOMIC DNA]</scope>
    <source>
        <strain evidence="3 4">IPA7.2</strain>
    </source>
</reference>
<proteinExistence type="predicted"/>
<dbReference type="OrthoDB" id="9796416at2"/>
<dbReference type="Gene3D" id="2.60.40.420">
    <property type="entry name" value="Cupredoxins - blue copper proteins"/>
    <property type="match status" value="1"/>
</dbReference>
<dbReference type="SUPFAM" id="SSF49503">
    <property type="entry name" value="Cupredoxins"/>
    <property type="match status" value="1"/>
</dbReference>
<dbReference type="AlphaFoldDB" id="A0A1J6HHA7"/>
<feature type="domain" description="EfeO-type cupredoxin-like" evidence="2">
    <location>
        <begin position="17"/>
        <end position="101"/>
    </location>
</feature>
<accession>A0A1J6HHA7</accession>
<gene>
    <name evidence="3" type="ORF">BLA27_19290</name>
</gene>
<evidence type="ECO:0000256" key="1">
    <source>
        <dbReference type="SAM" id="SignalP"/>
    </source>
</evidence>
<dbReference type="Proteomes" id="UP000182985">
    <property type="component" value="Unassembled WGS sequence"/>
</dbReference>
<comment type="caution">
    <text evidence="3">The sequence shown here is derived from an EMBL/GenBank/DDBJ whole genome shotgun (WGS) entry which is preliminary data.</text>
</comment>
<dbReference type="InterPro" id="IPR008972">
    <property type="entry name" value="Cupredoxin"/>
</dbReference>
<feature type="signal peptide" evidence="1">
    <location>
        <begin position="1"/>
        <end position="22"/>
    </location>
</feature>
<organism evidence="3 4">
    <name type="scientific">Brucella cytisi</name>
    <dbReference type="NCBI Taxonomy" id="407152"/>
    <lineage>
        <taxon>Bacteria</taxon>
        <taxon>Pseudomonadati</taxon>
        <taxon>Pseudomonadota</taxon>
        <taxon>Alphaproteobacteria</taxon>
        <taxon>Hyphomicrobiales</taxon>
        <taxon>Brucellaceae</taxon>
        <taxon>Brucella/Ochrobactrum group</taxon>
        <taxon>Brucella</taxon>
    </lineage>
</organism>
<feature type="chain" id="PRO_5009639009" evidence="1">
    <location>
        <begin position="23"/>
        <end position="103"/>
    </location>
</feature>
<name>A0A1J6HHA7_9HYPH</name>
<evidence type="ECO:0000313" key="3">
    <source>
        <dbReference type="EMBL" id="OIS91873.1"/>
    </source>
</evidence>